<dbReference type="InterPro" id="IPR011006">
    <property type="entry name" value="CheY-like_superfamily"/>
</dbReference>
<dbReference type="STRING" id="317655.Sala_2461"/>
<dbReference type="PANTHER" id="PTHR44591:SF25">
    <property type="entry name" value="CHEMOTAXIS TWO-COMPONENT RESPONSE REGULATOR"/>
    <property type="match status" value="1"/>
</dbReference>
<dbReference type="EMBL" id="CP000356">
    <property type="protein sequence ID" value="ABF54168.1"/>
    <property type="molecule type" value="Genomic_DNA"/>
</dbReference>
<dbReference type="Gene3D" id="3.40.50.2300">
    <property type="match status" value="1"/>
</dbReference>
<gene>
    <name evidence="4" type="ordered locus">Sala_2461</name>
</gene>
<dbReference type="eggNOG" id="COG4566">
    <property type="taxonomic scope" value="Bacteria"/>
</dbReference>
<sequence>MSVHIGQSSRHPFTILVSDDDPGVRRSTQLMLRAQGFRVRAYTSGSALLADPRSLHADCLVVDFRMPDIDGLSLLRRLRSKGWCGCAIMISAYHDDALEREARRVGFEHVIAKPLIARALLEAIACSARDHG</sequence>
<dbReference type="AlphaFoldDB" id="Q1GQA4"/>
<dbReference type="Pfam" id="PF00072">
    <property type="entry name" value="Response_reg"/>
    <property type="match status" value="1"/>
</dbReference>
<keyword evidence="5" id="KW-1185">Reference proteome</keyword>
<evidence type="ECO:0000256" key="1">
    <source>
        <dbReference type="ARBA" id="ARBA00022553"/>
    </source>
</evidence>
<dbReference type="InterPro" id="IPR050595">
    <property type="entry name" value="Bact_response_regulator"/>
</dbReference>
<accession>Q1GQA4</accession>
<dbReference type="PROSITE" id="PS50110">
    <property type="entry name" value="RESPONSE_REGULATORY"/>
    <property type="match status" value="1"/>
</dbReference>
<dbReference type="SMART" id="SM00448">
    <property type="entry name" value="REC"/>
    <property type="match status" value="1"/>
</dbReference>
<evidence type="ECO:0000256" key="2">
    <source>
        <dbReference type="PROSITE-ProRule" id="PRU00169"/>
    </source>
</evidence>
<reference evidence="4 5" key="1">
    <citation type="journal article" date="2009" name="Proc. Natl. Acad. Sci. U.S.A.">
        <title>The genomic basis of trophic strategy in marine bacteria.</title>
        <authorList>
            <person name="Lauro F.M."/>
            <person name="McDougald D."/>
            <person name="Thomas T."/>
            <person name="Williams T.J."/>
            <person name="Egan S."/>
            <person name="Rice S."/>
            <person name="DeMaere M.Z."/>
            <person name="Ting L."/>
            <person name="Ertan H."/>
            <person name="Johnson J."/>
            <person name="Ferriera S."/>
            <person name="Lapidus A."/>
            <person name="Anderson I."/>
            <person name="Kyrpides N."/>
            <person name="Munk A.C."/>
            <person name="Detter C."/>
            <person name="Han C.S."/>
            <person name="Brown M.V."/>
            <person name="Robb F.T."/>
            <person name="Kjelleberg S."/>
            <person name="Cavicchioli R."/>
        </authorList>
    </citation>
    <scope>NUCLEOTIDE SEQUENCE [LARGE SCALE GENOMIC DNA]</scope>
    <source>
        <strain evidence="5">DSM 13593 / LMG 18877 / RB2256</strain>
    </source>
</reference>
<dbReference type="HOGENOM" id="CLU_000445_69_8_5"/>
<evidence type="ECO:0000313" key="5">
    <source>
        <dbReference type="Proteomes" id="UP000006578"/>
    </source>
</evidence>
<dbReference type="GO" id="GO:0000160">
    <property type="term" value="P:phosphorelay signal transduction system"/>
    <property type="evidence" value="ECO:0007669"/>
    <property type="project" value="InterPro"/>
</dbReference>
<proteinExistence type="predicted"/>
<keyword evidence="1 2" id="KW-0597">Phosphoprotein</keyword>
<protein>
    <submittedName>
        <fullName evidence="4">Response regulator receiver protein</fullName>
    </submittedName>
</protein>
<dbReference type="OrthoDB" id="9797885at2"/>
<dbReference type="KEGG" id="sal:Sala_2461"/>
<evidence type="ECO:0000259" key="3">
    <source>
        <dbReference type="PROSITE" id="PS50110"/>
    </source>
</evidence>
<feature type="modified residue" description="4-aspartylphosphate" evidence="2">
    <location>
        <position position="63"/>
    </location>
</feature>
<dbReference type="Proteomes" id="UP000006578">
    <property type="component" value="Chromosome"/>
</dbReference>
<feature type="domain" description="Response regulatory" evidence="3">
    <location>
        <begin position="14"/>
        <end position="128"/>
    </location>
</feature>
<organism evidence="4 5">
    <name type="scientific">Sphingopyxis alaskensis (strain DSM 13593 / LMG 18877 / RB2256)</name>
    <name type="common">Sphingomonas alaskensis</name>
    <dbReference type="NCBI Taxonomy" id="317655"/>
    <lineage>
        <taxon>Bacteria</taxon>
        <taxon>Pseudomonadati</taxon>
        <taxon>Pseudomonadota</taxon>
        <taxon>Alphaproteobacteria</taxon>
        <taxon>Sphingomonadales</taxon>
        <taxon>Sphingomonadaceae</taxon>
        <taxon>Sphingopyxis</taxon>
    </lineage>
</organism>
<dbReference type="InterPro" id="IPR001789">
    <property type="entry name" value="Sig_transdc_resp-reg_receiver"/>
</dbReference>
<dbReference type="RefSeq" id="WP_011542733.1">
    <property type="nucleotide sequence ID" value="NC_008048.1"/>
</dbReference>
<evidence type="ECO:0000313" key="4">
    <source>
        <dbReference type="EMBL" id="ABF54168.1"/>
    </source>
</evidence>
<dbReference type="PANTHER" id="PTHR44591">
    <property type="entry name" value="STRESS RESPONSE REGULATOR PROTEIN 1"/>
    <property type="match status" value="1"/>
</dbReference>
<name>Q1GQA4_SPHAL</name>
<dbReference type="SUPFAM" id="SSF52172">
    <property type="entry name" value="CheY-like"/>
    <property type="match status" value="1"/>
</dbReference>